<dbReference type="PANTHER" id="PTHR31818">
    <property type="entry name" value="O-FUCOSYLTRANSFERASE 16"/>
    <property type="match status" value="1"/>
</dbReference>
<proteinExistence type="inferred from homology"/>
<reference evidence="10 11" key="1">
    <citation type="submission" date="2019-05" db="EMBL/GenBank/DDBJ databases">
        <title>Mikania micrantha, genome provides insights into the molecular mechanism of rapid growth.</title>
        <authorList>
            <person name="Liu B."/>
        </authorList>
    </citation>
    <scope>NUCLEOTIDE SEQUENCE [LARGE SCALE GENOMIC DNA]</scope>
    <source>
        <strain evidence="10">NLD-2019</strain>
        <tissue evidence="10">Leaf</tissue>
    </source>
</reference>
<evidence type="ECO:0000256" key="7">
    <source>
        <dbReference type="SAM" id="MobiDB-lite"/>
    </source>
</evidence>
<keyword evidence="2" id="KW-0328">Glycosyltransferase</keyword>
<dbReference type="PANTHER" id="PTHR31818:SF1">
    <property type="entry name" value="O-FUCOSYLTRANSFERASE 16"/>
    <property type="match status" value="1"/>
</dbReference>
<feature type="region of interest" description="Disordered" evidence="7">
    <location>
        <begin position="1"/>
        <end position="104"/>
    </location>
</feature>
<evidence type="ECO:0000256" key="3">
    <source>
        <dbReference type="ARBA" id="ARBA00022679"/>
    </source>
</evidence>
<dbReference type="Pfam" id="PF08164">
    <property type="entry name" value="TRAUB"/>
    <property type="match status" value="1"/>
</dbReference>
<evidence type="ECO:0000259" key="9">
    <source>
        <dbReference type="Pfam" id="PF13339"/>
    </source>
</evidence>
<feature type="compositionally biased region" description="Basic and acidic residues" evidence="7">
    <location>
        <begin position="33"/>
        <end position="44"/>
    </location>
</feature>
<dbReference type="Pfam" id="PF10250">
    <property type="entry name" value="O-FucT"/>
    <property type="match status" value="1"/>
</dbReference>
<feature type="domain" description="Apoptosis-antagonizing transcription factor C-terminal" evidence="8">
    <location>
        <begin position="340"/>
        <end position="415"/>
    </location>
</feature>
<evidence type="ECO:0000313" key="10">
    <source>
        <dbReference type="EMBL" id="KAD6795643.1"/>
    </source>
</evidence>
<dbReference type="Proteomes" id="UP000326396">
    <property type="component" value="Linkage Group LG11"/>
</dbReference>
<sequence length="1005" mass="116259">MGKSSKKLKKVQQRDISSDDDDDYIKKQFQNADSREHGIKDNHTIGDNINDSEEEYESEMDSMNLENEEEFLKNDATGEDEDGESDSDDQDIDDDDDIDMKMEDNNHDDMEELEKEYKDLQNKEQDLFRNIRRDQDDDILKGQAVKNQRALWDKTLEFRFLLQKSFSSSNRLPLEPIRSSFCNSSEEVKEAYSDLIDSTKKTLDSILKLQEALVEKNPSIMDTTEEGDAAQYSKSLEAFRNSSEGDEEWFQISQMQSRIAPFRNISVDKWQRKTQVTTGAAGVKNKFQAFNQNISEQVASLLRDPSRMIRGMQLIRSVVAVFGDAINADDPELLDDSEFYQQLLREFFETVDPGSSETAFYAMKRLQTKKRKIVDRRASKSRKIRYHVHEKIVNFMAPEPMNVPPMAPKLFENLFGLKTLKPASVLWQLPIVNKWDAQNVLDDDVVPTFFNVLATIVRILLTLTTRSPPPLSPSSSPPFYIINHDNCTQSRARQDISKPQQRLESIYHFPLPITNSQMLHWAYADQKTNPDRFLMINTSGGLNQQRTGIIDAVVAAYILNSTLVVPKLDNISYWKDQSNFSNIYDVDWFISYLSKDVSIIKELTTSAYQMRVPRKCDLECYESRVLPLLEKKKVIMLTKFDYRLSNNLDKDLQKLRCRVNYHALRYTDPIREMGKRLVDRMRLKTERYIALHLSRFESDMLAFSGCYFGGGDKERRELEQIRTRWETLPKRNPDKERRLGRCPLTPEEVGLLLRALGYGEDVHIYVASGEVYGGENTLSSLKEIFPNFHSKQTLATKEELAPFASYSSRMAALDFIVCNKSDVFVTNNNGNMAKMLAGTRKYFGYKPTIRPNSKKLYKIFLEHGNMTWEEFASRVRTHQIGFMGHPSESKPGKGEFHEDPAACICEDENKRIQNQNQCHNDTQSESQNYRWNQSEPNNHDAQRNQSNRNESKVLVQEQLTNKEHDVLLTQCNMNQNQTRIEELPVRNDLNACHGGHEEYCHPTNP</sequence>
<organism evidence="10 11">
    <name type="scientific">Mikania micrantha</name>
    <name type="common">bitter vine</name>
    <dbReference type="NCBI Taxonomy" id="192012"/>
    <lineage>
        <taxon>Eukaryota</taxon>
        <taxon>Viridiplantae</taxon>
        <taxon>Streptophyta</taxon>
        <taxon>Embryophyta</taxon>
        <taxon>Tracheophyta</taxon>
        <taxon>Spermatophyta</taxon>
        <taxon>Magnoliopsida</taxon>
        <taxon>eudicotyledons</taxon>
        <taxon>Gunneridae</taxon>
        <taxon>Pentapetalae</taxon>
        <taxon>asterids</taxon>
        <taxon>campanulids</taxon>
        <taxon>Asterales</taxon>
        <taxon>Asteraceae</taxon>
        <taxon>Asteroideae</taxon>
        <taxon>Heliantheae alliance</taxon>
        <taxon>Eupatorieae</taxon>
        <taxon>Mikania</taxon>
    </lineage>
</organism>
<feature type="compositionally biased region" description="Acidic residues" evidence="7">
    <location>
        <begin position="77"/>
        <end position="98"/>
    </location>
</feature>
<feature type="domain" description="AATF leucine zipper-containing" evidence="9">
    <location>
        <begin position="138"/>
        <end position="273"/>
    </location>
</feature>
<dbReference type="GO" id="GO:0016757">
    <property type="term" value="F:glycosyltransferase activity"/>
    <property type="evidence" value="ECO:0007669"/>
    <property type="project" value="UniProtKB-KW"/>
</dbReference>
<dbReference type="InterPro" id="IPR012617">
    <property type="entry name" value="AATF_C"/>
</dbReference>
<keyword evidence="4" id="KW-0294">Fucose metabolism</keyword>
<comment type="caution">
    <text evidence="10">The sequence shown here is derived from an EMBL/GenBank/DDBJ whole genome shotgun (WGS) entry which is preliminary data.</text>
</comment>
<evidence type="ECO:0000256" key="6">
    <source>
        <dbReference type="ARBA" id="ARBA00030350"/>
    </source>
</evidence>
<feature type="compositionally biased region" description="Polar residues" evidence="7">
    <location>
        <begin position="917"/>
        <end position="936"/>
    </location>
</feature>
<evidence type="ECO:0000313" key="11">
    <source>
        <dbReference type="Proteomes" id="UP000326396"/>
    </source>
</evidence>
<dbReference type="AlphaFoldDB" id="A0A5N6PP13"/>
<dbReference type="GO" id="GO:0006004">
    <property type="term" value="P:fucose metabolic process"/>
    <property type="evidence" value="ECO:0007669"/>
    <property type="project" value="UniProtKB-KW"/>
</dbReference>
<evidence type="ECO:0000256" key="2">
    <source>
        <dbReference type="ARBA" id="ARBA00022676"/>
    </source>
</evidence>
<dbReference type="CDD" id="cd11299">
    <property type="entry name" value="O-FucT_plant"/>
    <property type="match status" value="1"/>
</dbReference>
<comment type="similarity">
    <text evidence="1">Belongs to the glycosyltransferase GT106 family.</text>
</comment>
<feature type="compositionally biased region" description="Acidic residues" evidence="7">
    <location>
        <begin position="50"/>
        <end position="60"/>
    </location>
</feature>
<keyword evidence="3" id="KW-0808">Transferase</keyword>
<dbReference type="InterPro" id="IPR025160">
    <property type="entry name" value="AATF"/>
</dbReference>
<dbReference type="InterPro" id="IPR019378">
    <property type="entry name" value="GDP-Fuc_O-FucTrfase"/>
</dbReference>
<evidence type="ECO:0000256" key="4">
    <source>
        <dbReference type="ARBA" id="ARBA00023253"/>
    </source>
</evidence>
<gene>
    <name evidence="10" type="ORF">E3N88_06539</name>
</gene>
<dbReference type="OrthoDB" id="5783963at2759"/>
<feature type="compositionally biased region" description="Basic residues" evidence="7">
    <location>
        <begin position="1"/>
        <end position="11"/>
    </location>
</feature>
<dbReference type="EMBL" id="SZYD01000003">
    <property type="protein sequence ID" value="KAD6795643.1"/>
    <property type="molecule type" value="Genomic_DNA"/>
</dbReference>
<keyword evidence="11" id="KW-1185">Reference proteome</keyword>
<dbReference type="InterPro" id="IPR024709">
    <property type="entry name" value="FucosylTrfase_pln"/>
</dbReference>
<evidence type="ECO:0000256" key="5">
    <source>
        <dbReference type="ARBA" id="ARBA00023277"/>
    </source>
</evidence>
<feature type="region of interest" description="Disordered" evidence="7">
    <location>
        <begin position="917"/>
        <end position="950"/>
    </location>
</feature>
<name>A0A5N6PP13_9ASTR</name>
<keyword evidence="5" id="KW-0119">Carbohydrate metabolism</keyword>
<accession>A0A5N6PP13</accession>
<dbReference type="Pfam" id="PF13339">
    <property type="entry name" value="AATF-Che1"/>
    <property type="match status" value="1"/>
</dbReference>
<evidence type="ECO:0000259" key="8">
    <source>
        <dbReference type="Pfam" id="PF08164"/>
    </source>
</evidence>
<dbReference type="GO" id="GO:0005634">
    <property type="term" value="C:nucleus"/>
    <property type="evidence" value="ECO:0007669"/>
    <property type="project" value="InterPro"/>
</dbReference>
<evidence type="ECO:0000256" key="1">
    <source>
        <dbReference type="ARBA" id="ARBA00007737"/>
    </source>
</evidence>
<protein>
    <recommendedName>
        <fullName evidence="6">O-fucosyltransferase family protein</fullName>
    </recommendedName>
</protein>